<dbReference type="PANTHER" id="PTHR39576">
    <property type="entry name" value="ATTACHING AND EFFACING PROTEIN HOMOLOG-RELATED-RELATED"/>
    <property type="match status" value="1"/>
</dbReference>
<dbReference type="GO" id="GO:0009279">
    <property type="term" value="C:cell outer membrane"/>
    <property type="evidence" value="ECO:0007669"/>
    <property type="project" value="TreeGrafter"/>
</dbReference>
<protein>
    <submittedName>
        <fullName evidence="4">YchO/YchP family invasin</fullName>
    </submittedName>
</protein>
<evidence type="ECO:0000313" key="5">
    <source>
        <dbReference type="Proteomes" id="UP000461443"/>
    </source>
</evidence>
<gene>
    <name evidence="4" type="ORF">GRH90_09790</name>
</gene>
<keyword evidence="5" id="KW-1185">Reference proteome</keyword>
<dbReference type="InterPro" id="IPR038177">
    <property type="entry name" value="IAT_beta_sf"/>
</dbReference>
<dbReference type="Gene3D" id="2.40.160.160">
    <property type="entry name" value="Inverse autotransporter, beta-domain"/>
    <property type="match status" value="1"/>
</dbReference>
<name>A0A845SGP4_9GAMM</name>
<dbReference type="EMBL" id="WUBS01000006">
    <property type="protein sequence ID" value="NDL63039.1"/>
    <property type="molecule type" value="Genomic_DNA"/>
</dbReference>
<dbReference type="Proteomes" id="UP000461443">
    <property type="component" value="Unassembled WGS sequence"/>
</dbReference>
<dbReference type="AlphaFoldDB" id="A0A845SGP4"/>
<sequence>MPYRMQCRMPCERPAHLRAFFPPLALGGVIMGLLPLSAAALTPDETTPAGAEQQTLPDLGSGSLNESDTEKKLAALAKQLAAANNDSADRSWRTYLFNQAKEKMLNQLQQQSESMLQPLGHSSVSLDVSPDGDVSGSAGQLLLPLFDNPNRALTFSQVGVLGTDRGAVANIGLGQRWNTGRWQVGYSLFYDQYLEQESLRRGALGAEASGDYLRFSTNYYYPLSAMKAGQNAERFLRQTASGYDMTTRGYLPFYRQLGASVKYERYYGDNVDLFDSGNYRSDPSALEFGVNYTPVPLMSLTATHKQGDSGESQDHYSLTVNYRFGVPFEQQISARYVADAHALRGSRYDLVSRNNTPVLAFKQRKTLSVFLATPPWSLHGGESLELKPQVDARNKITAVSWQGDTHALSLTPPARGDQPDGWSIIMPQWDDSAGAANEYHLSLTVEDEKQQRVTSNWIVLKVEPPLTIGAGSGVYE</sequence>
<dbReference type="PANTHER" id="PTHR39576:SF1">
    <property type="entry name" value="INVASIN"/>
    <property type="match status" value="1"/>
</dbReference>
<dbReference type="InterPro" id="IPR051715">
    <property type="entry name" value="Intimin-Invasin_domain"/>
</dbReference>
<reference evidence="4 5" key="2">
    <citation type="submission" date="2020-02" db="EMBL/GenBank/DDBJ databases">
        <title>The new genus of Enterobacteriales.</title>
        <authorList>
            <person name="Kim I.S."/>
        </authorList>
    </citation>
    <scope>NUCLEOTIDE SEQUENCE [LARGE SCALE GENOMIC DNA]</scope>
    <source>
        <strain evidence="4 5">SAP-6</strain>
    </source>
</reference>
<comment type="similarity">
    <text evidence="1">Belongs to the intimin/invasin family.</text>
</comment>
<reference evidence="4 5" key="1">
    <citation type="submission" date="2019-12" db="EMBL/GenBank/DDBJ databases">
        <authorList>
            <person name="Lee S.D."/>
        </authorList>
    </citation>
    <scope>NUCLEOTIDE SEQUENCE [LARGE SCALE GENOMIC DNA]</scope>
    <source>
        <strain evidence="4 5">SAP-6</strain>
    </source>
</reference>
<comment type="caution">
    <text evidence="4">The sequence shown here is derived from an EMBL/GenBank/DDBJ whole genome shotgun (WGS) entry which is preliminary data.</text>
</comment>
<proteinExistence type="inferred from homology"/>
<evidence type="ECO:0000259" key="3">
    <source>
        <dbReference type="Pfam" id="PF11924"/>
    </source>
</evidence>
<accession>A0A845SGP4</accession>
<evidence type="ECO:0000313" key="4">
    <source>
        <dbReference type="EMBL" id="NDL63039.1"/>
    </source>
</evidence>
<feature type="compositionally biased region" description="Polar residues" evidence="2">
    <location>
        <begin position="52"/>
        <end position="66"/>
    </location>
</feature>
<organism evidence="4 5">
    <name type="scientific">Acerihabitans arboris</name>
    <dbReference type="NCBI Taxonomy" id="2691583"/>
    <lineage>
        <taxon>Bacteria</taxon>
        <taxon>Pseudomonadati</taxon>
        <taxon>Pseudomonadota</taxon>
        <taxon>Gammaproteobacteria</taxon>
        <taxon>Enterobacterales</taxon>
        <taxon>Pectobacteriaceae</taxon>
        <taxon>Acerihabitans</taxon>
    </lineage>
</organism>
<dbReference type="NCBIfam" id="NF007556">
    <property type="entry name" value="PRK10177.1"/>
    <property type="match status" value="1"/>
</dbReference>
<dbReference type="RefSeq" id="WP_162365759.1">
    <property type="nucleotide sequence ID" value="NZ_WUBS01000006.1"/>
</dbReference>
<dbReference type="Pfam" id="PF11924">
    <property type="entry name" value="IAT_beta"/>
    <property type="match status" value="1"/>
</dbReference>
<dbReference type="InterPro" id="IPR024519">
    <property type="entry name" value="IAT_beta"/>
</dbReference>
<evidence type="ECO:0000256" key="2">
    <source>
        <dbReference type="SAM" id="MobiDB-lite"/>
    </source>
</evidence>
<feature type="region of interest" description="Disordered" evidence="2">
    <location>
        <begin position="44"/>
        <end position="66"/>
    </location>
</feature>
<evidence type="ECO:0000256" key="1">
    <source>
        <dbReference type="ARBA" id="ARBA00010116"/>
    </source>
</evidence>
<feature type="domain" description="Inverse autotransporter beta-domain" evidence="3">
    <location>
        <begin position="77"/>
        <end position="355"/>
    </location>
</feature>